<dbReference type="GO" id="GO:0042910">
    <property type="term" value="F:xenobiotic transmembrane transporter activity"/>
    <property type="evidence" value="ECO:0007669"/>
    <property type="project" value="TreeGrafter"/>
</dbReference>
<accession>A0A7W0CAK2</accession>
<dbReference type="PRINTS" id="PR00702">
    <property type="entry name" value="ACRIFLAVINRP"/>
</dbReference>
<feature type="transmembrane region" description="Helical" evidence="1">
    <location>
        <begin position="467"/>
        <end position="491"/>
    </location>
</feature>
<feature type="transmembrane region" description="Helical" evidence="1">
    <location>
        <begin position="962"/>
        <end position="979"/>
    </location>
</feature>
<feature type="transmembrane region" description="Helical" evidence="1">
    <location>
        <begin position="858"/>
        <end position="876"/>
    </location>
</feature>
<proteinExistence type="predicted"/>
<dbReference type="Proteomes" id="UP000525298">
    <property type="component" value="Unassembled WGS sequence"/>
</dbReference>
<dbReference type="SUPFAM" id="SSF82693">
    <property type="entry name" value="Multidrug efflux transporter AcrB pore domain, PN1, PN2, PC1 and PC2 subdomains"/>
    <property type="match status" value="3"/>
</dbReference>
<keyword evidence="1" id="KW-0812">Transmembrane</keyword>
<sequence>MKITAYAVSRRLAAGAIAAALVVLGLYGLWRLPVDYLPDITYPLVKIQIQWPAAMPGEIDTEIADPVERLMATVDRLDYLESSSMEGIYSLDVHFEYGADIDVAFQDVLAALTRAEQHLPDDIEAPYVFKADPSQLPVMQLTVSSDQWDPVRLRDWADNWLQDRILAVRGVAGTEIIGGLEREIRIELDPAAMEKHRLSLNDIIDHVGAENLELTGGRITEGPREIIARTMGEYETLEDIGSVVLIRDEHRKVFLRDIARVTDSHEDQRVITRFNGGQCVKISVLQEAEANTVQTADNVARLLEELKPELPEGLRIGYVEDQAVYVRQALTGVRNAAIAAAVLLIIVVYLFLGSARQVLIMVIALPLTLVLNFGLMKLAGFSLNMFSLGGLIVAIGVVLDNSIVVVENISRLRRESLENSTTATAVAAVDEVGPALVAATLSFLALFVPFLIVPGLISLLFRELILVISGIVVISLAVAVTLTPMITTLLLGKTRPGDESGWFAKMFSGFTEIYGRVLTRALMRRKTVIGVFLIILAAAFFLTGRLGGEFLPLIDDGRIMVKVKMPTGASVHETNRVLGRIEKQVTDDPRVESTFALAGGQVKGLTTFEVANEGQVDIQLVARAQRNISTRDYVAFLRKSLAGIQPPGGQIMARQMPIKGIKGLRAADVIVQVRGRDMEILEDLAGRTVAAVRGTDQFENVSISMDRTKPEYQARVDRTKASELGISVADVARSLRSLITGAVPTRFRDGTEYYDIRVLVPETSLTSRQNVENLIVRANEDGTIRLRDIADVTAASGPVEIIRENQVKQITVEADMAGGDLAGGVAGLQKALEQIARPAGYGFDFGGNAEMMADMKNTVFAVLGFALFFSFIVLTVQFNSIRLPALILACVPVCLAGSVFAMHAAGLPLGATVIIGVLVVVAATVNDGVLLLTHAGDLQDRQGLAAGAAVTEAAKIRLRPRIMTSVTTMMGFVPLAANMGEGGDMLQPMAVAAIGGLGMEIIVALFLMPCLYTLAHR</sequence>
<dbReference type="InterPro" id="IPR001036">
    <property type="entry name" value="Acrflvin-R"/>
</dbReference>
<gene>
    <name evidence="2" type="ORF">HNR65_002528</name>
</gene>
<comment type="caution">
    <text evidence="2">The sequence shown here is derived from an EMBL/GenBank/DDBJ whole genome shotgun (WGS) entry which is preliminary data.</text>
</comment>
<dbReference type="GO" id="GO:0005886">
    <property type="term" value="C:plasma membrane"/>
    <property type="evidence" value="ECO:0007669"/>
    <property type="project" value="TreeGrafter"/>
</dbReference>
<feature type="transmembrane region" description="Helical" evidence="1">
    <location>
        <begin position="359"/>
        <end position="379"/>
    </location>
</feature>
<evidence type="ECO:0000313" key="3">
    <source>
        <dbReference type="Proteomes" id="UP000525298"/>
    </source>
</evidence>
<keyword evidence="1" id="KW-0472">Membrane</keyword>
<dbReference type="Gene3D" id="1.20.1640.10">
    <property type="entry name" value="Multidrug efflux transporter AcrB transmembrane domain"/>
    <property type="match status" value="2"/>
</dbReference>
<feature type="transmembrane region" description="Helical" evidence="1">
    <location>
        <begin position="12"/>
        <end position="30"/>
    </location>
</feature>
<feature type="transmembrane region" description="Helical" evidence="1">
    <location>
        <begin position="385"/>
        <end position="406"/>
    </location>
</feature>
<feature type="transmembrane region" description="Helical" evidence="1">
    <location>
        <begin position="436"/>
        <end position="461"/>
    </location>
</feature>
<dbReference type="Gene3D" id="3.30.70.1320">
    <property type="entry name" value="Multidrug efflux transporter AcrB pore domain like"/>
    <property type="match status" value="1"/>
</dbReference>
<dbReference type="Pfam" id="PF00873">
    <property type="entry name" value="ACR_tran"/>
    <property type="match status" value="1"/>
</dbReference>
<dbReference type="AlphaFoldDB" id="A0A7W0CAK2"/>
<organism evidence="2 3">
    <name type="scientific">Desulfosalsimonas propionicica</name>
    <dbReference type="NCBI Taxonomy" id="332175"/>
    <lineage>
        <taxon>Bacteria</taxon>
        <taxon>Pseudomonadati</taxon>
        <taxon>Thermodesulfobacteriota</taxon>
        <taxon>Desulfobacteria</taxon>
        <taxon>Desulfobacterales</taxon>
        <taxon>Desulfosalsimonadaceae</taxon>
        <taxon>Desulfosalsimonas</taxon>
    </lineage>
</organism>
<dbReference type="InterPro" id="IPR027463">
    <property type="entry name" value="AcrB_DN_DC_subdom"/>
</dbReference>
<name>A0A7W0CAK2_9BACT</name>
<protein>
    <submittedName>
        <fullName evidence="2">Hydrophobe/amphiphile efflux-1 (HAE1) family protein</fullName>
    </submittedName>
</protein>
<keyword evidence="1" id="KW-1133">Transmembrane helix</keyword>
<dbReference type="PANTHER" id="PTHR32063">
    <property type="match status" value="1"/>
</dbReference>
<feature type="transmembrane region" description="Helical" evidence="1">
    <location>
        <begin position="883"/>
        <end position="905"/>
    </location>
</feature>
<dbReference type="EMBL" id="JACDUS010000007">
    <property type="protein sequence ID" value="MBA2882187.1"/>
    <property type="molecule type" value="Genomic_DNA"/>
</dbReference>
<dbReference type="Gene3D" id="3.30.70.1440">
    <property type="entry name" value="Multidrug efflux transporter AcrB pore domain"/>
    <property type="match status" value="1"/>
</dbReference>
<evidence type="ECO:0000256" key="1">
    <source>
        <dbReference type="SAM" id="Phobius"/>
    </source>
</evidence>
<feature type="transmembrane region" description="Helical" evidence="1">
    <location>
        <begin position="332"/>
        <end position="352"/>
    </location>
</feature>
<dbReference type="SUPFAM" id="SSF82866">
    <property type="entry name" value="Multidrug efflux transporter AcrB transmembrane domain"/>
    <property type="match status" value="2"/>
</dbReference>
<feature type="transmembrane region" description="Helical" evidence="1">
    <location>
        <begin position="991"/>
        <end position="1015"/>
    </location>
</feature>
<dbReference type="SUPFAM" id="SSF82714">
    <property type="entry name" value="Multidrug efflux transporter AcrB TolC docking domain, DN and DC subdomains"/>
    <property type="match status" value="2"/>
</dbReference>
<keyword evidence="3" id="KW-1185">Reference proteome</keyword>
<dbReference type="Gene3D" id="3.30.2090.10">
    <property type="entry name" value="Multidrug efflux transporter AcrB TolC docking domain, DN and DC subdomains"/>
    <property type="match status" value="2"/>
</dbReference>
<reference evidence="2 3" key="1">
    <citation type="submission" date="2020-07" db="EMBL/GenBank/DDBJ databases">
        <title>Genomic Encyclopedia of Type Strains, Phase IV (KMG-IV): sequencing the most valuable type-strain genomes for metagenomic binning, comparative biology and taxonomic classification.</title>
        <authorList>
            <person name="Goeker M."/>
        </authorList>
    </citation>
    <scope>NUCLEOTIDE SEQUENCE [LARGE SCALE GENOMIC DNA]</scope>
    <source>
        <strain evidence="2 3">DSM 17721</strain>
    </source>
</reference>
<evidence type="ECO:0000313" key="2">
    <source>
        <dbReference type="EMBL" id="MBA2882187.1"/>
    </source>
</evidence>
<feature type="transmembrane region" description="Helical" evidence="1">
    <location>
        <begin position="528"/>
        <end position="548"/>
    </location>
</feature>
<feature type="transmembrane region" description="Helical" evidence="1">
    <location>
        <begin position="911"/>
        <end position="932"/>
    </location>
</feature>
<dbReference type="Gene3D" id="3.30.70.1430">
    <property type="entry name" value="Multidrug efflux transporter AcrB pore domain"/>
    <property type="match status" value="2"/>
</dbReference>
<dbReference type="PANTHER" id="PTHR32063:SF0">
    <property type="entry name" value="SWARMING MOTILITY PROTEIN SWRC"/>
    <property type="match status" value="1"/>
</dbReference>
<dbReference type="RefSeq" id="WP_181551836.1">
    <property type="nucleotide sequence ID" value="NZ_JACDUS010000007.1"/>
</dbReference>